<dbReference type="EMBL" id="CABPRJ010000955">
    <property type="protein sequence ID" value="VVC32434.1"/>
    <property type="molecule type" value="Genomic_DNA"/>
</dbReference>
<dbReference type="GO" id="GO:0034625">
    <property type="term" value="P:fatty acid elongation, monounsaturated fatty acid"/>
    <property type="evidence" value="ECO:0007669"/>
    <property type="project" value="TreeGrafter"/>
</dbReference>
<keyword evidence="4 10" id="KW-0812">Transmembrane</keyword>
<feature type="transmembrane region" description="Helical" evidence="10">
    <location>
        <begin position="175"/>
        <end position="193"/>
    </location>
</feature>
<gene>
    <name evidence="11" type="ORF">CINCED_3A006834</name>
</gene>
<keyword evidence="7 10" id="KW-0443">Lipid metabolism</keyword>
<keyword evidence="2 10" id="KW-0444">Lipid biosynthesis</keyword>
<dbReference type="InterPro" id="IPR030457">
    <property type="entry name" value="ELO_CS"/>
</dbReference>
<dbReference type="Proteomes" id="UP000325440">
    <property type="component" value="Unassembled WGS sequence"/>
</dbReference>
<evidence type="ECO:0000256" key="7">
    <source>
        <dbReference type="ARBA" id="ARBA00023098"/>
    </source>
</evidence>
<keyword evidence="6 10" id="KW-1133">Transmembrane helix</keyword>
<evidence type="ECO:0000256" key="9">
    <source>
        <dbReference type="ARBA" id="ARBA00023160"/>
    </source>
</evidence>
<evidence type="ECO:0000256" key="3">
    <source>
        <dbReference type="ARBA" id="ARBA00022679"/>
    </source>
</evidence>
<feature type="transmembrane region" description="Helical" evidence="10">
    <location>
        <begin position="205"/>
        <end position="222"/>
    </location>
</feature>
<dbReference type="EC" id="2.3.1.199" evidence="10"/>
<accession>A0A5E4MSQ0</accession>
<evidence type="ECO:0000313" key="12">
    <source>
        <dbReference type="Proteomes" id="UP000325440"/>
    </source>
</evidence>
<dbReference type="GO" id="GO:0034626">
    <property type="term" value="P:fatty acid elongation, polyunsaturated fatty acid"/>
    <property type="evidence" value="ECO:0007669"/>
    <property type="project" value="TreeGrafter"/>
</dbReference>
<feature type="transmembrane region" description="Helical" evidence="10">
    <location>
        <begin position="95"/>
        <end position="113"/>
    </location>
</feature>
<organism evidence="11 12">
    <name type="scientific">Cinara cedri</name>
    <dbReference type="NCBI Taxonomy" id="506608"/>
    <lineage>
        <taxon>Eukaryota</taxon>
        <taxon>Metazoa</taxon>
        <taxon>Ecdysozoa</taxon>
        <taxon>Arthropoda</taxon>
        <taxon>Hexapoda</taxon>
        <taxon>Insecta</taxon>
        <taxon>Pterygota</taxon>
        <taxon>Neoptera</taxon>
        <taxon>Paraneoptera</taxon>
        <taxon>Hemiptera</taxon>
        <taxon>Sternorrhyncha</taxon>
        <taxon>Aphidomorpha</taxon>
        <taxon>Aphidoidea</taxon>
        <taxon>Aphididae</taxon>
        <taxon>Lachninae</taxon>
        <taxon>Cinara</taxon>
    </lineage>
</organism>
<keyword evidence="3 10" id="KW-0808">Transferase</keyword>
<dbReference type="PANTHER" id="PTHR11157:SF12">
    <property type="entry name" value="ELONGATION OF VERY LONG CHAIN FATTY ACIDS PROTEIN 4"/>
    <property type="match status" value="1"/>
</dbReference>
<dbReference type="GO" id="GO:0042761">
    <property type="term" value="P:very long-chain fatty acid biosynthetic process"/>
    <property type="evidence" value="ECO:0007669"/>
    <property type="project" value="TreeGrafter"/>
</dbReference>
<dbReference type="PANTHER" id="PTHR11157">
    <property type="entry name" value="FATTY ACID ACYL TRANSFERASE-RELATED"/>
    <property type="match status" value="1"/>
</dbReference>
<evidence type="ECO:0000256" key="2">
    <source>
        <dbReference type="ARBA" id="ARBA00022516"/>
    </source>
</evidence>
<feature type="transmembrane region" description="Helical" evidence="10">
    <location>
        <begin position="228"/>
        <end position="251"/>
    </location>
</feature>
<feature type="transmembrane region" description="Helical" evidence="10">
    <location>
        <begin position="125"/>
        <end position="145"/>
    </location>
</feature>
<dbReference type="Pfam" id="PF01151">
    <property type="entry name" value="ELO"/>
    <property type="match status" value="1"/>
</dbReference>
<keyword evidence="8 10" id="KW-0472">Membrane</keyword>
<reference evidence="11 12" key="1">
    <citation type="submission" date="2019-08" db="EMBL/GenBank/DDBJ databases">
        <authorList>
            <person name="Alioto T."/>
            <person name="Alioto T."/>
            <person name="Gomez Garrido J."/>
        </authorList>
    </citation>
    <scope>NUCLEOTIDE SEQUENCE [LARGE SCALE GENOMIC DNA]</scope>
</reference>
<evidence type="ECO:0000256" key="1">
    <source>
        <dbReference type="ARBA" id="ARBA00004141"/>
    </source>
</evidence>
<dbReference type="GO" id="GO:0005789">
    <property type="term" value="C:endoplasmic reticulum membrane"/>
    <property type="evidence" value="ECO:0007669"/>
    <property type="project" value="TreeGrafter"/>
</dbReference>
<dbReference type="GO" id="GO:0009922">
    <property type="term" value="F:fatty acid elongase activity"/>
    <property type="evidence" value="ECO:0007669"/>
    <property type="project" value="UniProtKB-EC"/>
</dbReference>
<proteinExistence type="inferred from homology"/>
<dbReference type="GO" id="GO:0030148">
    <property type="term" value="P:sphingolipid biosynthetic process"/>
    <property type="evidence" value="ECO:0007669"/>
    <property type="project" value="TreeGrafter"/>
</dbReference>
<comment type="similarity">
    <text evidence="10">Belongs to the ELO family.</text>
</comment>
<feature type="transmembrane region" description="Helical" evidence="10">
    <location>
        <begin position="289"/>
        <end position="312"/>
    </location>
</feature>
<name>A0A5E4MSQ0_9HEMI</name>
<dbReference type="AlphaFoldDB" id="A0A5E4MSQ0"/>
<sequence length="343" mass="40697">MVEQRYEDGYYITEPVARQSIGHFKFPQFSLDQCSGWTHNICSTSELTNVILFEQSIMNISTLMTDQINEFYQWSLSVSDDRTKGWLMVDSPMPTIVYTIIYFLIVGLGPRYMKNRKPLKLTSVLIPYNVLMTLLNLYIAIELLVASSRLRYSYVCQPLTFINNKDELRLLKAVWWYYFSKLLEFCDTIFFILRKKDKQLTFLHVYHHSTMFSLWWIGVKWVPSGSTFLPAMVNSFIHVLMYSYYALSALGPKIEKYLWWKKYLTILQLIQFTTALFLGIHGIKSGCKFPIWMQYLLVIYMISFIVLFGNFYSKSYVQKDKRNSNGINNYKYMENMNRMKKIH</sequence>
<comment type="subcellular location">
    <subcellularLocation>
        <location evidence="1">Membrane</location>
        <topology evidence="1">Multi-pass membrane protein</topology>
    </subcellularLocation>
</comment>
<feature type="transmembrane region" description="Helical" evidence="10">
    <location>
        <begin position="263"/>
        <end position="283"/>
    </location>
</feature>
<dbReference type="PROSITE" id="PS01188">
    <property type="entry name" value="ELO"/>
    <property type="match status" value="1"/>
</dbReference>
<evidence type="ECO:0000256" key="5">
    <source>
        <dbReference type="ARBA" id="ARBA00022832"/>
    </source>
</evidence>
<evidence type="ECO:0000256" key="4">
    <source>
        <dbReference type="ARBA" id="ARBA00022692"/>
    </source>
</evidence>
<keyword evidence="5 10" id="KW-0276">Fatty acid metabolism</keyword>
<dbReference type="InterPro" id="IPR002076">
    <property type="entry name" value="ELO_fam"/>
</dbReference>
<comment type="catalytic activity">
    <reaction evidence="10">
        <text>a very-long-chain acyl-CoA + malonyl-CoA + H(+) = a very-long-chain 3-oxoacyl-CoA + CO2 + CoA</text>
        <dbReference type="Rhea" id="RHEA:32727"/>
        <dbReference type="ChEBI" id="CHEBI:15378"/>
        <dbReference type="ChEBI" id="CHEBI:16526"/>
        <dbReference type="ChEBI" id="CHEBI:57287"/>
        <dbReference type="ChEBI" id="CHEBI:57384"/>
        <dbReference type="ChEBI" id="CHEBI:90725"/>
        <dbReference type="ChEBI" id="CHEBI:90736"/>
        <dbReference type="EC" id="2.3.1.199"/>
    </reaction>
</comment>
<evidence type="ECO:0000256" key="8">
    <source>
        <dbReference type="ARBA" id="ARBA00023136"/>
    </source>
</evidence>
<dbReference type="OrthoDB" id="434092at2759"/>
<evidence type="ECO:0000313" key="11">
    <source>
        <dbReference type="EMBL" id="VVC32434.1"/>
    </source>
</evidence>
<keyword evidence="12" id="KW-1185">Reference proteome</keyword>
<protein>
    <recommendedName>
        <fullName evidence="10">Elongation of very long chain fatty acids protein</fullName>
        <ecNumber evidence="10">2.3.1.199</ecNumber>
    </recommendedName>
    <alternativeName>
        <fullName evidence="10">Very-long-chain 3-oxoacyl-CoA synthase</fullName>
    </alternativeName>
</protein>
<evidence type="ECO:0000256" key="6">
    <source>
        <dbReference type="ARBA" id="ARBA00022989"/>
    </source>
</evidence>
<keyword evidence="9 10" id="KW-0275">Fatty acid biosynthesis</keyword>
<dbReference type="GO" id="GO:0019367">
    <property type="term" value="P:fatty acid elongation, saturated fatty acid"/>
    <property type="evidence" value="ECO:0007669"/>
    <property type="project" value="TreeGrafter"/>
</dbReference>
<evidence type="ECO:0000256" key="10">
    <source>
        <dbReference type="RuleBase" id="RU361115"/>
    </source>
</evidence>